<keyword evidence="1" id="KW-0732">Signal</keyword>
<feature type="chain" id="PRO_5013223983" description="Membrane-bound lysozyme-inhibitor of c-type lysozyme" evidence="1">
    <location>
        <begin position="24"/>
        <end position="110"/>
    </location>
</feature>
<dbReference type="RefSeq" id="WP_074263128.1">
    <property type="nucleotide sequence ID" value="NZ_FSRM01000001.1"/>
</dbReference>
<evidence type="ECO:0000256" key="1">
    <source>
        <dbReference type="SAM" id="SignalP"/>
    </source>
</evidence>
<accession>A0A1N6EPI8</accession>
<protein>
    <recommendedName>
        <fullName evidence="4">Membrane-bound lysozyme-inhibitor of c-type lysozyme</fullName>
    </recommendedName>
</protein>
<feature type="signal peptide" evidence="1">
    <location>
        <begin position="1"/>
        <end position="23"/>
    </location>
</feature>
<organism evidence="2 3">
    <name type="scientific">Paraburkholderia phenazinium</name>
    <dbReference type="NCBI Taxonomy" id="60549"/>
    <lineage>
        <taxon>Bacteria</taxon>
        <taxon>Pseudomonadati</taxon>
        <taxon>Pseudomonadota</taxon>
        <taxon>Betaproteobacteria</taxon>
        <taxon>Burkholderiales</taxon>
        <taxon>Burkholderiaceae</taxon>
        <taxon>Paraburkholderia</taxon>
    </lineage>
</organism>
<proteinExistence type="predicted"/>
<dbReference type="EMBL" id="FSRM01000001">
    <property type="protein sequence ID" value="SIN85002.1"/>
    <property type="molecule type" value="Genomic_DNA"/>
</dbReference>
<dbReference type="AlphaFoldDB" id="A0A1N6EPI8"/>
<evidence type="ECO:0000313" key="3">
    <source>
        <dbReference type="Proteomes" id="UP000184693"/>
    </source>
</evidence>
<name>A0A1N6EPI8_9BURK</name>
<evidence type="ECO:0008006" key="4">
    <source>
        <dbReference type="Google" id="ProtNLM"/>
    </source>
</evidence>
<sequence length="110" mass="12192">MIRVRFTVAAALVALIWSAAATAQTSATQSTFVTGSDAHDFQIRCQKNGQLTMGIYQRNNTSEYQVARNISYIQLGNGKYGLDFMRGFTSPTAHEVYFPAIDESCEITQQ</sequence>
<dbReference type="Proteomes" id="UP000184693">
    <property type="component" value="Unassembled WGS sequence"/>
</dbReference>
<evidence type="ECO:0000313" key="2">
    <source>
        <dbReference type="EMBL" id="SIN85002.1"/>
    </source>
</evidence>
<gene>
    <name evidence="2" type="ORF">SAMN05444168_0860</name>
</gene>
<reference evidence="2 3" key="1">
    <citation type="submission" date="2016-11" db="EMBL/GenBank/DDBJ databases">
        <authorList>
            <person name="Jaros S."/>
            <person name="Januszkiewicz K."/>
            <person name="Wedrychowicz H."/>
        </authorList>
    </citation>
    <scope>NUCLEOTIDE SEQUENCE [LARGE SCALE GENOMIC DNA]</scope>
    <source>
        <strain evidence="2 3">GAS86</strain>
    </source>
</reference>